<gene>
    <name evidence="1" type="ORF">C8F04DRAFT_1239895</name>
</gene>
<name>A0AAD6SAY7_9AGAR</name>
<protein>
    <submittedName>
        <fullName evidence="1">Uncharacterized protein</fullName>
    </submittedName>
</protein>
<keyword evidence="2" id="KW-1185">Reference proteome</keyword>
<accession>A0AAD6SAY7</accession>
<dbReference type="Proteomes" id="UP001218188">
    <property type="component" value="Unassembled WGS sequence"/>
</dbReference>
<evidence type="ECO:0000313" key="2">
    <source>
        <dbReference type="Proteomes" id="UP001218188"/>
    </source>
</evidence>
<comment type="caution">
    <text evidence="1">The sequence shown here is derived from an EMBL/GenBank/DDBJ whole genome shotgun (WGS) entry which is preliminary data.</text>
</comment>
<organism evidence="1 2">
    <name type="scientific">Mycena alexandri</name>
    <dbReference type="NCBI Taxonomy" id="1745969"/>
    <lineage>
        <taxon>Eukaryota</taxon>
        <taxon>Fungi</taxon>
        <taxon>Dikarya</taxon>
        <taxon>Basidiomycota</taxon>
        <taxon>Agaricomycotina</taxon>
        <taxon>Agaricomycetes</taxon>
        <taxon>Agaricomycetidae</taxon>
        <taxon>Agaricales</taxon>
        <taxon>Marasmiineae</taxon>
        <taxon>Mycenaceae</taxon>
        <taxon>Mycena</taxon>
    </lineage>
</organism>
<proteinExistence type="predicted"/>
<dbReference type="AlphaFoldDB" id="A0AAD6SAY7"/>
<evidence type="ECO:0000313" key="1">
    <source>
        <dbReference type="EMBL" id="KAJ7023897.1"/>
    </source>
</evidence>
<dbReference type="EMBL" id="JARJCM010000179">
    <property type="protein sequence ID" value="KAJ7023897.1"/>
    <property type="molecule type" value="Genomic_DNA"/>
</dbReference>
<reference evidence="1" key="1">
    <citation type="submission" date="2023-03" db="EMBL/GenBank/DDBJ databases">
        <title>Massive genome expansion in bonnet fungi (Mycena s.s.) driven by repeated elements and novel gene families across ecological guilds.</title>
        <authorList>
            <consortium name="Lawrence Berkeley National Laboratory"/>
            <person name="Harder C.B."/>
            <person name="Miyauchi S."/>
            <person name="Viragh M."/>
            <person name="Kuo A."/>
            <person name="Thoen E."/>
            <person name="Andreopoulos B."/>
            <person name="Lu D."/>
            <person name="Skrede I."/>
            <person name="Drula E."/>
            <person name="Henrissat B."/>
            <person name="Morin E."/>
            <person name="Kohler A."/>
            <person name="Barry K."/>
            <person name="LaButti K."/>
            <person name="Morin E."/>
            <person name="Salamov A."/>
            <person name="Lipzen A."/>
            <person name="Mereny Z."/>
            <person name="Hegedus B."/>
            <person name="Baldrian P."/>
            <person name="Stursova M."/>
            <person name="Weitz H."/>
            <person name="Taylor A."/>
            <person name="Grigoriev I.V."/>
            <person name="Nagy L.G."/>
            <person name="Martin F."/>
            <person name="Kauserud H."/>
        </authorList>
    </citation>
    <scope>NUCLEOTIDE SEQUENCE</scope>
    <source>
        <strain evidence="1">CBHHK200</strain>
    </source>
</reference>
<sequence>MENNSRSHSLLLIHSCATSPLKMQKPCASFTPTVPVPIARSVVPLDSSWVGARANLDMTICAVMGTSGKLSIIPLGSVPYNPPKVNVREMSWHIRYGLETRRCGVRNECTTGGAACTSAALSGQSAQLGAQHGSAEEEGLVPSQTPPDAIKPLVKSYLESEFAKLESKTWSAGAFCLVGCLSVGVPSTPHIKGLLQNLLALTTSRFTKSSG</sequence>